<gene>
    <name evidence="1" type="ORF">EZ315_03090</name>
</gene>
<evidence type="ECO:0000313" key="2">
    <source>
        <dbReference type="Proteomes" id="UP000297635"/>
    </source>
</evidence>
<reference evidence="1 2" key="1">
    <citation type="submission" date="2019-02" db="EMBL/GenBank/DDBJ databases">
        <title>Isolation and identification of novel species under the genus Muribaculum.</title>
        <authorList>
            <person name="Miyake S."/>
            <person name="Ding Y."/>
            <person name="Low A."/>
            <person name="Soh M."/>
            <person name="Seedorf H."/>
        </authorList>
    </citation>
    <scope>NUCLEOTIDE SEQUENCE [LARGE SCALE GENOMIC DNA]</scope>
    <source>
        <strain evidence="1 2">TLL-A3</strain>
    </source>
</reference>
<dbReference type="Proteomes" id="UP000297635">
    <property type="component" value="Unassembled WGS sequence"/>
</dbReference>
<dbReference type="AlphaFoldDB" id="A0A4Z0V7F7"/>
<accession>A0A4Z0V7F7</accession>
<keyword evidence="1" id="KW-0378">Hydrolase</keyword>
<sequence>MSLQDRFRTSGWSSVCINLKNMLSLTMKSNIILLLSVLCGSLSVMGNNADSVSVRCPLGVSDATVNAGLRGTYVMPTNHLLRGDNPGGCRVSAGMAPFMEFSVRNAPYTRYGRWYPSAYQGVGAGLQFTLPDRVVGSSALLYAFQGATFARVSSRLTLDYEWNFGAAMGWKSYDHDASDYNREEDAVGSSATAYINLGVYLRYRLSDRLGIFGGAEITHFSNGNTSDPNPGINMLGARLGISYALGAPSPLRRADWSDFEPGMVYDIAAYGAWRRWTYNPNTDTSYDGGVMLVPGKFAVAGLCINPMYRVNPVFSAGAAIDAQYDEGANLSGNYVTTSSTEDPKFYRTSFTDRLSLGVSARVEFRMSLFAINIGLGRSVYAPGGEDLRGWYNTFSLKTFVTDRIFLLTGYRLYRFNEPGNLMLGCGYRF</sequence>
<protein>
    <submittedName>
        <fullName evidence="1">Acyloxyacyl hydrolase</fullName>
    </submittedName>
</protein>
<dbReference type="Gene3D" id="2.40.160.20">
    <property type="match status" value="1"/>
</dbReference>
<evidence type="ECO:0000313" key="1">
    <source>
        <dbReference type="EMBL" id="TGG39735.1"/>
    </source>
</evidence>
<dbReference type="EMBL" id="SJSA01000001">
    <property type="protein sequence ID" value="TGG39735.1"/>
    <property type="molecule type" value="Genomic_DNA"/>
</dbReference>
<name>A0A4Z0V7F7_9BACT</name>
<dbReference type="Pfam" id="PF09411">
    <property type="entry name" value="PagL"/>
    <property type="match status" value="1"/>
</dbReference>
<keyword evidence="2" id="KW-1185">Reference proteome</keyword>
<comment type="caution">
    <text evidence="1">The sequence shown here is derived from an EMBL/GenBank/DDBJ whole genome shotgun (WGS) entry which is preliminary data.</text>
</comment>
<organism evidence="1 2">
    <name type="scientific">Duncaniella freteri</name>
    <dbReference type="NCBI Taxonomy" id="2530391"/>
    <lineage>
        <taxon>Bacteria</taxon>
        <taxon>Pseudomonadati</taxon>
        <taxon>Bacteroidota</taxon>
        <taxon>Bacteroidia</taxon>
        <taxon>Bacteroidales</taxon>
        <taxon>Muribaculaceae</taxon>
        <taxon>Duncaniella</taxon>
    </lineage>
</organism>
<proteinExistence type="predicted"/>
<dbReference type="GO" id="GO:0016787">
    <property type="term" value="F:hydrolase activity"/>
    <property type="evidence" value="ECO:0007669"/>
    <property type="project" value="UniProtKB-KW"/>
</dbReference>
<dbReference type="InterPro" id="IPR018550">
    <property type="entry name" value="Lipid-A_deacylase-rel"/>
</dbReference>